<dbReference type="Proteomes" id="UP000557739">
    <property type="component" value="Unassembled WGS sequence"/>
</dbReference>
<evidence type="ECO:0000256" key="2">
    <source>
        <dbReference type="ARBA" id="ARBA00012882"/>
    </source>
</evidence>
<dbReference type="InterPro" id="IPR003679">
    <property type="entry name" value="Amioglycoside_AcTrfase"/>
</dbReference>
<gene>
    <name evidence="6" type="ORF">FHR19_000031</name>
</gene>
<sequence length="271" mass="28972">MRTATDLAADLHALGLGGGETVMAHAGMRSIGPLVGGPDTLIEAIRLVIGTAGTLVVATDWEAPYLQHLIGEDGRVPDEWREHIPPYDPARSRAMRENGVFAEFMRTTPGARRSANPNCSVAAIGARADWLTKNQALDYGYGEGSPLAKLIEAGGKVLLVGAPAHSITLLHHAEHLAAILGKRVLRQEIPLRRADGSVEWRWCEEYESSEAVVPGFDDEYFDDIAADYRAAGGGIRGPVGDAPAELFDAADITHFAVDWLERAVTAQSSAG</sequence>
<comment type="catalytic activity">
    <reaction evidence="5">
        <text>a 2-deoxystreptamine antibiotic + acetyl-CoA = an N(3)-acetyl-2-deoxystreptamine antibiotic + CoA + H(+)</text>
        <dbReference type="Rhea" id="RHEA:12665"/>
        <dbReference type="ChEBI" id="CHEBI:15378"/>
        <dbReference type="ChEBI" id="CHEBI:57287"/>
        <dbReference type="ChEBI" id="CHEBI:57288"/>
        <dbReference type="ChEBI" id="CHEBI:57921"/>
        <dbReference type="ChEBI" id="CHEBI:77452"/>
        <dbReference type="EC" id="2.3.1.81"/>
    </reaction>
</comment>
<dbReference type="AlphaFoldDB" id="A0A7W9EHL7"/>
<dbReference type="EC" id="2.3.1.-" evidence="5"/>
<evidence type="ECO:0000256" key="3">
    <source>
        <dbReference type="ARBA" id="ARBA00022679"/>
    </source>
</evidence>
<dbReference type="NCBIfam" id="NF033082">
    <property type="entry name" value="AAC_3"/>
    <property type="match status" value="1"/>
</dbReference>
<organism evidence="6 7">
    <name type="scientific">Sphingomonas yantingensis</name>
    <dbReference type="NCBI Taxonomy" id="1241761"/>
    <lineage>
        <taxon>Bacteria</taxon>
        <taxon>Pseudomonadati</taxon>
        <taxon>Pseudomonadota</taxon>
        <taxon>Alphaproteobacteria</taxon>
        <taxon>Sphingomonadales</taxon>
        <taxon>Sphingomonadaceae</taxon>
        <taxon>Sphingomonas</taxon>
    </lineage>
</organism>
<protein>
    <recommendedName>
        <fullName evidence="2 5">Aminoglycoside N(3)-acetyltransferase</fullName>
        <ecNumber evidence="5">2.3.1.-</ecNumber>
    </recommendedName>
</protein>
<evidence type="ECO:0000313" key="7">
    <source>
        <dbReference type="Proteomes" id="UP000557739"/>
    </source>
</evidence>
<dbReference type="PANTHER" id="PTHR11104">
    <property type="entry name" value="AMINOGLYCOSIDE N3-ACETYLTRANSFERASE"/>
    <property type="match status" value="1"/>
</dbReference>
<dbReference type="SUPFAM" id="SSF110710">
    <property type="entry name" value="TTHA0583/YokD-like"/>
    <property type="match status" value="1"/>
</dbReference>
<dbReference type="Pfam" id="PF02522">
    <property type="entry name" value="Antibiotic_NAT"/>
    <property type="match status" value="1"/>
</dbReference>
<comment type="similarity">
    <text evidence="1 5">Belongs to the antibiotic N-acetyltransferase family.</text>
</comment>
<dbReference type="PANTHER" id="PTHR11104:SF0">
    <property type="entry name" value="SPBETA PROPHAGE-DERIVED AMINOGLYCOSIDE N(3')-ACETYLTRANSFERASE-LIKE PROTEIN YOKD"/>
    <property type="match status" value="1"/>
</dbReference>
<dbReference type="RefSeq" id="WP_184023120.1">
    <property type="nucleotide sequence ID" value="NZ_JACIJJ010000001.1"/>
</dbReference>
<accession>A0A7W9EHL7</accession>
<dbReference type="GO" id="GO:0046677">
    <property type="term" value="P:response to antibiotic"/>
    <property type="evidence" value="ECO:0007669"/>
    <property type="project" value="UniProtKB-KW"/>
</dbReference>
<evidence type="ECO:0000256" key="1">
    <source>
        <dbReference type="ARBA" id="ARBA00006383"/>
    </source>
</evidence>
<keyword evidence="3 5" id="KW-0808">Transferase</keyword>
<proteinExistence type="inferred from homology"/>
<keyword evidence="4 5" id="KW-0012">Acyltransferase</keyword>
<dbReference type="GO" id="GO:0046353">
    <property type="term" value="F:aminoglycoside 3-N-acetyltransferase activity"/>
    <property type="evidence" value="ECO:0007669"/>
    <property type="project" value="UniProtKB-EC"/>
</dbReference>
<keyword evidence="7" id="KW-1185">Reference proteome</keyword>
<name>A0A7W9EHL7_9SPHN</name>
<evidence type="ECO:0000256" key="4">
    <source>
        <dbReference type="ARBA" id="ARBA00023315"/>
    </source>
</evidence>
<evidence type="ECO:0000256" key="5">
    <source>
        <dbReference type="RuleBase" id="RU365031"/>
    </source>
</evidence>
<evidence type="ECO:0000313" key="6">
    <source>
        <dbReference type="EMBL" id="MBB5696706.1"/>
    </source>
</evidence>
<keyword evidence="5" id="KW-0046">Antibiotic resistance</keyword>
<dbReference type="InterPro" id="IPR028345">
    <property type="entry name" value="Antibiotic_NAT-like"/>
</dbReference>
<comment type="caution">
    <text evidence="6">The sequence shown here is derived from an EMBL/GenBank/DDBJ whole genome shotgun (WGS) entry which is preliminary data.</text>
</comment>
<dbReference type="EMBL" id="JACIJJ010000001">
    <property type="protein sequence ID" value="MBB5696706.1"/>
    <property type="molecule type" value="Genomic_DNA"/>
</dbReference>
<reference evidence="6 7" key="1">
    <citation type="submission" date="2020-08" db="EMBL/GenBank/DDBJ databases">
        <title>Genomic Encyclopedia of Type Strains, Phase IV (KMG-IV): sequencing the most valuable type-strain genomes for metagenomic binning, comparative biology and taxonomic classification.</title>
        <authorList>
            <person name="Goeker M."/>
        </authorList>
    </citation>
    <scope>NUCLEOTIDE SEQUENCE [LARGE SCALE GENOMIC DNA]</scope>
    <source>
        <strain evidence="6 7">DSM 27244</strain>
    </source>
</reference>